<dbReference type="InterPro" id="IPR039605">
    <property type="entry name" value="AHL"/>
</dbReference>
<feature type="compositionally biased region" description="Low complexity" evidence="2">
    <location>
        <begin position="82"/>
        <end position="102"/>
    </location>
</feature>
<name>A0A8B9AJQ8_PHODC</name>
<dbReference type="PANTHER" id="PTHR31500">
    <property type="entry name" value="AT-HOOK MOTIF NUCLEAR-LOCALIZED PROTEIN 9"/>
    <property type="match status" value="1"/>
</dbReference>
<dbReference type="Pfam" id="PF03479">
    <property type="entry name" value="PCC"/>
    <property type="match status" value="1"/>
</dbReference>
<dbReference type="GeneID" id="103697600"/>
<proteinExistence type="predicted"/>
<feature type="region of interest" description="Disordered" evidence="2">
    <location>
        <begin position="327"/>
        <end position="349"/>
    </location>
</feature>
<dbReference type="PANTHER" id="PTHR31500:SF68">
    <property type="entry name" value="AT-HOOK MOTIF NUCLEAR-LOCALIZED PROTEIN 14"/>
    <property type="match status" value="1"/>
</dbReference>
<dbReference type="OrthoDB" id="2017193at2759"/>
<keyword evidence="4" id="KW-1185">Reference proteome</keyword>
<evidence type="ECO:0000256" key="2">
    <source>
        <dbReference type="SAM" id="MobiDB-lite"/>
    </source>
</evidence>
<sequence length="349" mass="36277">MDEVDGALPPYYPHGGGSSFARKVMFSSASPSSASECGPVVFPHLVGGRAPAASAPSPAEPVRRKRGRPRKYGASPFPSPPSLVSSVKKPSVQLPSSRSSSSSRKKEASSSSSKKAQLAALGNVGQGFTPHVLTIASGEDLSQKIMSFVQQHRRAFCILSASGSISSASLIQPAMYGGCITYEGRFEILSLSGSFLHTETGGASSRTGGLSICLSGADGRVIGGGVGGPLLATGPVQVIACSFLIDTDREISSAKTVENSASIPSITTQAGTTVTTINFKSTEESNLRTTTSRGSDDHQTIGASASSYMLKSRAMHMVPPFSSMEWRGRQDGVHGACQSPDDDNENIQD</sequence>
<organism evidence="4 5">
    <name type="scientific">Phoenix dactylifera</name>
    <name type="common">Date palm</name>
    <dbReference type="NCBI Taxonomy" id="42345"/>
    <lineage>
        <taxon>Eukaryota</taxon>
        <taxon>Viridiplantae</taxon>
        <taxon>Streptophyta</taxon>
        <taxon>Embryophyta</taxon>
        <taxon>Tracheophyta</taxon>
        <taxon>Spermatophyta</taxon>
        <taxon>Magnoliopsida</taxon>
        <taxon>Liliopsida</taxon>
        <taxon>Arecaceae</taxon>
        <taxon>Coryphoideae</taxon>
        <taxon>Phoeniceae</taxon>
        <taxon>Phoenix</taxon>
    </lineage>
</organism>
<dbReference type="KEGG" id="pda:103697600"/>
<dbReference type="InterPro" id="IPR005175">
    <property type="entry name" value="PPC_dom"/>
</dbReference>
<keyword evidence="1" id="KW-0805">Transcription regulation</keyword>
<dbReference type="GO" id="GO:0003680">
    <property type="term" value="F:minor groove of adenine-thymine-rich DNA binding"/>
    <property type="evidence" value="ECO:0007669"/>
    <property type="project" value="UniProtKB-UniRule"/>
</dbReference>
<evidence type="ECO:0000259" key="3">
    <source>
        <dbReference type="PROSITE" id="PS51742"/>
    </source>
</evidence>
<dbReference type="CDD" id="cd11378">
    <property type="entry name" value="DUF296"/>
    <property type="match status" value="1"/>
</dbReference>
<feature type="region of interest" description="Disordered" evidence="2">
    <location>
        <begin position="282"/>
        <end position="301"/>
    </location>
</feature>
<reference evidence="5" key="2">
    <citation type="submission" date="2025-08" db="UniProtKB">
        <authorList>
            <consortium name="RefSeq"/>
        </authorList>
    </citation>
    <scope>IDENTIFICATION</scope>
    <source>
        <tissue evidence="5">Young leaves</tissue>
    </source>
</reference>
<comment type="subcellular location">
    <subcellularLocation>
        <location evidence="1">Nucleus</location>
    </subcellularLocation>
</comment>
<dbReference type="AlphaFoldDB" id="A0A8B9AJQ8"/>
<dbReference type="PROSITE" id="PS51742">
    <property type="entry name" value="PPC"/>
    <property type="match status" value="1"/>
</dbReference>
<evidence type="ECO:0000313" key="4">
    <source>
        <dbReference type="Proteomes" id="UP000228380"/>
    </source>
</evidence>
<comment type="function">
    <text evidence="1">Transcription factor that specifically binds AT-rich DNA sequences related to the nuclear matrix attachment regions (MARs).</text>
</comment>
<keyword evidence="1" id="KW-0804">Transcription</keyword>
<comment type="domain">
    <text evidence="1">The PPC domain mediates interactions between AHL proteins.</text>
</comment>
<gene>
    <name evidence="5" type="primary">LOC103697600</name>
</gene>
<feature type="domain" description="PPC" evidence="3">
    <location>
        <begin position="124"/>
        <end position="264"/>
    </location>
</feature>
<feature type="compositionally biased region" description="Acidic residues" evidence="2">
    <location>
        <begin position="340"/>
        <end position="349"/>
    </location>
</feature>
<dbReference type="Gene3D" id="3.30.1330.80">
    <property type="entry name" value="Hypothetical protein, similar to alpha- acetolactate decarboxylase, domain 2"/>
    <property type="match status" value="1"/>
</dbReference>
<reference evidence="4" key="1">
    <citation type="journal article" date="2019" name="Nat. Commun.">
        <title>Genome-wide association mapping of date palm fruit traits.</title>
        <authorList>
            <person name="Hazzouri K.M."/>
            <person name="Gros-Balthazard M."/>
            <person name="Flowers J.M."/>
            <person name="Copetti D."/>
            <person name="Lemansour A."/>
            <person name="Lebrun M."/>
            <person name="Masmoudi K."/>
            <person name="Ferrand S."/>
            <person name="Dhar M.I."/>
            <person name="Fresquez Z.A."/>
            <person name="Rosas U."/>
            <person name="Zhang J."/>
            <person name="Talag J."/>
            <person name="Lee S."/>
            <person name="Kudrna D."/>
            <person name="Powell R.F."/>
            <person name="Leitch I.J."/>
            <person name="Krueger R.R."/>
            <person name="Wing R.A."/>
            <person name="Amiri K.M.A."/>
            <person name="Purugganan M.D."/>
        </authorList>
    </citation>
    <scope>NUCLEOTIDE SEQUENCE [LARGE SCALE GENOMIC DNA]</scope>
    <source>
        <strain evidence="4">cv. Khalas</strain>
    </source>
</reference>
<protein>
    <recommendedName>
        <fullName evidence="1">AT-hook motif nuclear-localized protein</fullName>
    </recommendedName>
</protein>
<evidence type="ECO:0000313" key="5">
    <source>
        <dbReference type="RefSeq" id="XP_038986946.1"/>
    </source>
</evidence>
<evidence type="ECO:0000256" key="1">
    <source>
        <dbReference type="RuleBase" id="RU367031"/>
    </source>
</evidence>
<dbReference type="Proteomes" id="UP000228380">
    <property type="component" value="Chromosome 10"/>
</dbReference>
<feature type="region of interest" description="Disordered" evidence="2">
    <location>
        <begin position="28"/>
        <end position="114"/>
    </location>
</feature>
<accession>A0A8B9AJQ8</accession>
<dbReference type="GO" id="GO:0005634">
    <property type="term" value="C:nucleus"/>
    <property type="evidence" value="ECO:0007669"/>
    <property type="project" value="UniProtKB-SubCell"/>
</dbReference>
<dbReference type="RefSeq" id="XP_038986946.1">
    <property type="nucleotide sequence ID" value="XM_039131018.1"/>
</dbReference>
<keyword evidence="1" id="KW-0539">Nucleus</keyword>
<dbReference type="SUPFAM" id="SSF117856">
    <property type="entry name" value="AF0104/ALDC/Ptd012-like"/>
    <property type="match status" value="1"/>
</dbReference>
<keyword evidence="1" id="KW-0238">DNA-binding</keyword>